<evidence type="ECO:0000313" key="3">
    <source>
        <dbReference type="EMBL" id="KAK9808068.1"/>
    </source>
</evidence>
<sequence>MPSWLQSRLPNALGGTKEPEVPNITDLDSYAAFVKRTRQMGSLTGRASSDPVTDGMWRMQETIIGNMTPQERKDPLTLFGWNERLRVAQASGCAPAQVNDCIAKFEYLVRITQHAAALQKAGKPMPQTLDDMKAHLGDWRPSAPPGGTAAGPAAYSVAEGAVGPKGKPCGLAGMAVSRNTKCPLTRKAYKACCGRQQLRAIVRGRQTASG</sequence>
<dbReference type="GO" id="GO:0048500">
    <property type="term" value="C:signal recognition particle"/>
    <property type="evidence" value="ECO:0007669"/>
    <property type="project" value="InterPro"/>
</dbReference>
<name>A0AAW1PDS8_9CHLO</name>
<evidence type="ECO:0000259" key="2">
    <source>
        <dbReference type="Pfam" id="PF02978"/>
    </source>
</evidence>
<dbReference type="Pfam" id="PF02978">
    <property type="entry name" value="SRP_SPB"/>
    <property type="match status" value="1"/>
</dbReference>
<keyword evidence="4" id="KW-1185">Reference proteome</keyword>
<dbReference type="InterPro" id="IPR036891">
    <property type="entry name" value="Signal_recog_part_SRP54_M_sf"/>
</dbReference>
<dbReference type="SUPFAM" id="SSF47446">
    <property type="entry name" value="Signal peptide-binding domain"/>
    <property type="match status" value="1"/>
</dbReference>
<protein>
    <recommendedName>
        <fullName evidence="2">Signal recognition particle SRP54 subunit M-domain domain-containing protein</fullName>
    </recommendedName>
</protein>
<dbReference type="Gene3D" id="1.10.260.30">
    <property type="entry name" value="Signal recognition particle, SRP54 subunit, M-domain"/>
    <property type="match status" value="1"/>
</dbReference>
<accession>A0AAW1PDS8</accession>
<dbReference type="AlphaFoldDB" id="A0AAW1PDS8"/>
<gene>
    <name evidence="3" type="ORF">WJX73_001534</name>
</gene>
<reference evidence="3 4" key="1">
    <citation type="journal article" date="2024" name="Nat. Commun.">
        <title>Phylogenomics reveals the evolutionary origins of lichenization in chlorophyte algae.</title>
        <authorList>
            <person name="Puginier C."/>
            <person name="Libourel C."/>
            <person name="Otte J."/>
            <person name="Skaloud P."/>
            <person name="Haon M."/>
            <person name="Grisel S."/>
            <person name="Petersen M."/>
            <person name="Berrin J.G."/>
            <person name="Delaux P.M."/>
            <person name="Dal Grande F."/>
            <person name="Keller J."/>
        </authorList>
    </citation>
    <scope>NUCLEOTIDE SEQUENCE [LARGE SCALE GENOMIC DNA]</scope>
    <source>
        <strain evidence="3 4">SAG 2036</strain>
    </source>
</reference>
<dbReference type="EMBL" id="JALJOQ010000027">
    <property type="protein sequence ID" value="KAK9808068.1"/>
    <property type="molecule type" value="Genomic_DNA"/>
</dbReference>
<comment type="caution">
    <text evidence="3">The sequence shown here is derived from an EMBL/GenBank/DDBJ whole genome shotgun (WGS) entry which is preliminary data.</text>
</comment>
<dbReference type="PANTHER" id="PTHR36750:SF1">
    <property type="entry name" value="SEC-C MOTIF PROTEIN"/>
    <property type="match status" value="1"/>
</dbReference>
<dbReference type="Proteomes" id="UP001465755">
    <property type="component" value="Unassembled WGS sequence"/>
</dbReference>
<feature type="domain" description="Signal recognition particle SRP54 subunit M-domain" evidence="2">
    <location>
        <begin position="26"/>
        <end position="106"/>
    </location>
</feature>
<dbReference type="InterPro" id="IPR004125">
    <property type="entry name" value="Signal_recog_particle_SRP54_M"/>
</dbReference>
<dbReference type="GO" id="GO:0008312">
    <property type="term" value="F:7S RNA binding"/>
    <property type="evidence" value="ECO:0007669"/>
    <property type="project" value="InterPro"/>
</dbReference>
<evidence type="ECO:0000256" key="1">
    <source>
        <dbReference type="SAM" id="MobiDB-lite"/>
    </source>
</evidence>
<proteinExistence type="predicted"/>
<evidence type="ECO:0000313" key="4">
    <source>
        <dbReference type="Proteomes" id="UP001465755"/>
    </source>
</evidence>
<feature type="region of interest" description="Disordered" evidence="1">
    <location>
        <begin position="1"/>
        <end position="21"/>
    </location>
</feature>
<dbReference type="GO" id="GO:0006614">
    <property type="term" value="P:SRP-dependent cotranslational protein targeting to membrane"/>
    <property type="evidence" value="ECO:0007669"/>
    <property type="project" value="InterPro"/>
</dbReference>
<organism evidence="3 4">
    <name type="scientific">Symbiochloris irregularis</name>
    <dbReference type="NCBI Taxonomy" id="706552"/>
    <lineage>
        <taxon>Eukaryota</taxon>
        <taxon>Viridiplantae</taxon>
        <taxon>Chlorophyta</taxon>
        <taxon>core chlorophytes</taxon>
        <taxon>Trebouxiophyceae</taxon>
        <taxon>Trebouxiales</taxon>
        <taxon>Trebouxiaceae</taxon>
        <taxon>Symbiochloris</taxon>
    </lineage>
</organism>
<dbReference type="PANTHER" id="PTHR36750">
    <property type="entry name" value="SEC-C MOTIF PROTEIN"/>
    <property type="match status" value="1"/>
</dbReference>